<dbReference type="AlphaFoldDB" id="A0A8X7TIE1"/>
<dbReference type="OrthoDB" id="2126698at2759"/>
<evidence type="ECO:0000256" key="1">
    <source>
        <dbReference type="SAM" id="MobiDB-lite"/>
    </source>
</evidence>
<comment type="caution">
    <text evidence="2">The sequence shown here is derived from an EMBL/GenBank/DDBJ whole genome shotgun (WGS) entry which is preliminary data.</text>
</comment>
<gene>
    <name evidence="2" type="ORF">Bca52824_095223</name>
</gene>
<sequence>MEEPFLLREEELVPVKTTWQRGQLTDELKKVGRLAAPMATVTIAQYLLPVISVMIAGHKGEFSSPASLLPPPSQMSPVSVLW</sequence>
<protein>
    <submittedName>
        <fullName evidence="2">Uncharacterized protein</fullName>
    </submittedName>
</protein>
<reference evidence="2 3" key="1">
    <citation type="submission" date="2020-02" db="EMBL/GenBank/DDBJ databases">
        <authorList>
            <person name="Ma Q."/>
            <person name="Huang Y."/>
            <person name="Song X."/>
            <person name="Pei D."/>
        </authorList>
    </citation>
    <scope>NUCLEOTIDE SEQUENCE [LARGE SCALE GENOMIC DNA]</scope>
    <source>
        <strain evidence="2">Sxm20200214</strain>
        <tissue evidence="2">Leaf</tissue>
    </source>
</reference>
<evidence type="ECO:0000313" key="2">
    <source>
        <dbReference type="EMBL" id="KAG2242927.1"/>
    </source>
</evidence>
<name>A0A8X7TIE1_BRACI</name>
<feature type="region of interest" description="Disordered" evidence="1">
    <location>
        <begin position="63"/>
        <end position="82"/>
    </location>
</feature>
<organism evidence="2 3">
    <name type="scientific">Brassica carinata</name>
    <name type="common">Ethiopian mustard</name>
    <name type="synonym">Abyssinian cabbage</name>
    <dbReference type="NCBI Taxonomy" id="52824"/>
    <lineage>
        <taxon>Eukaryota</taxon>
        <taxon>Viridiplantae</taxon>
        <taxon>Streptophyta</taxon>
        <taxon>Embryophyta</taxon>
        <taxon>Tracheophyta</taxon>
        <taxon>Spermatophyta</taxon>
        <taxon>Magnoliopsida</taxon>
        <taxon>eudicotyledons</taxon>
        <taxon>Gunneridae</taxon>
        <taxon>Pentapetalae</taxon>
        <taxon>rosids</taxon>
        <taxon>malvids</taxon>
        <taxon>Brassicales</taxon>
        <taxon>Brassicaceae</taxon>
        <taxon>Brassiceae</taxon>
        <taxon>Brassica</taxon>
    </lineage>
</organism>
<proteinExistence type="predicted"/>
<dbReference type="Proteomes" id="UP000886595">
    <property type="component" value="Unassembled WGS sequence"/>
</dbReference>
<accession>A0A8X7TIE1</accession>
<keyword evidence="3" id="KW-1185">Reference proteome</keyword>
<dbReference type="EMBL" id="JAAMPC010000305">
    <property type="protein sequence ID" value="KAG2242927.1"/>
    <property type="molecule type" value="Genomic_DNA"/>
</dbReference>
<evidence type="ECO:0000313" key="3">
    <source>
        <dbReference type="Proteomes" id="UP000886595"/>
    </source>
</evidence>